<dbReference type="PANTHER" id="PTHR21310:SF15">
    <property type="entry name" value="AMINOGLYCOSIDE PHOSPHOTRANSFERASE DOMAIN-CONTAINING PROTEIN"/>
    <property type="match status" value="1"/>
</dbReference>
<name>A0ABQ6G5F7_9CHLR</name>
<organism evidence="2 3">
    <name type="scientific">Dictyobacter halimunensis</name>
    <dbReference type="NCBI Taxonomy" id="3026934"/>
    <lineage>
        <taxon>Bacteria</taxon>
        <taxon>Bacillati</taxon>
        <taxon>Chloroflexota</taxon>
        <taxon>Ktedonobacteria</taxon>
        <taxon>Ktedonobacterales</taxon>
        <taxon>Dictyobacteraceae</taxon>
        <taxon>Dictyobacter</taxon>
    </lineage>
</organism>
<evidence type="ECO:0000313" key="2">
    <source>
        <dbReference type="EMBL" id="GLV60032.1"/>
    </source>
</evidence>
<dbReference type="SUPFAM" id="SSF56112">
    <property type="entry name" value="Protein kinase-like (PK-like)"/>
    <property type="match status" value="1"/>
</dbReference>
<reference evidence="2 3" key="1">
    <citation type="submission" date="2023-02" db="EMBL/GenBank/DDBJ databases">
        <title>Dictyobacter halimunensis sp. nov., a new member of the class Ktedonobacteria from forest soil in a geothermal area.</title>
        <authorList>
            <person name="Rachmania M.K."/>
            <person name="Ningsih F."/>
            <person name="Sakai Y."/>
            <person name="Yabe S."/>
            <person name="Yokota A."/>
            <person name="Sjamsuridzal W."/>
        </authorList>
    </citation>
    <scope>NUCLEOTIDE SEQUENCE [LARGE SCALE GENOMIC DNA]</scope>
    <source>
        <strain evidence="2 3">S3.2.2.5</strain>
    </source>
</reference>
<gene>
    <name evidence="2" type="ORF">KDH_68550</name>
</gene>
<dbReference type="PANTHER" id="PTHR21310">
    <property type="entry name" value="AMINOGLYCOSIDE PHOSPHOTRANSFERASE-RELATED-RELATED"/>
    <property type="match status" value="1"/>
</dbReference>
<accession>A0ABQ6G5F7</accession>
<feature type="domain" description="Aminoglycoside phosphotransferase" evidence="1">
    <location>
        <begin position="40"/>
        <end position="287"/>
    </location>
</feature>
<dbReference type="Gene3D" id="3.90.1200.10">
    <property type="match status" value="1"/>
</dbReference>
<evidence type="ECO:0000259" key="1">
    <source>
        <dbReference type="Pfam" id="PF01636"/>
    </source>
</evidence>
<dbReference type="Pfam" id="PF01636">
    <property type="entry name" value="APH"/>
    <property type="match status" value="1"/>
</dbReference>
<dbReference type="InterPro" id="IPR051678">
    <property type="entry name" value="AGP_Transferase"/>
</dbReference>
<comment type="caution">
    <text evidence="2">The sequence shown here is derived from an EMBL/GenBank/DDBJ whole genome shotgun (WGS) entry which is preliminary data.</text>
</comment>
<sequence>MVEYTLIEREPGALQQPISLEQIQTMCRRAFGEERSLLSVKELGGGGHNNTYRVQLADMEPVILRVSPERGPHLAHYEIDLMRNEQYSQPFLAPIAQLLPRTLMIDFTQQLLGRDYMFQTFMQGELWSDIENELTMEEDLALYRQLGEIARVIHDVEGETFGQPAPGHTFDSWSAQVFHTLEHTIKDIDAARLDASDMRALLAMARDHQSLLDEVRRPRLLHGDLWTFNLLVRRGNENQTPTISAVLDSDRCWWGDPLADWTIFLLRIKGTESLDPKVVAGTRAFWQTYSDRGVEPSDHSSQFRLHVYYGMSFGAARLELHRRPNHDLVRQTYLRLQEILEFLHSLI</sequence>
<dbReference type="InterPro" id="IPR011009">
    <property type="entry name" value="Kinase-like_dom_sf"/>
</dbReference>
<keyword evidence="3" id="KW-1185">Reference proteome</keyword>
<dbReference type="EMBL" id="BSRI01000002">
    <property type="protein sequence ID" value="GLV60032.1"/>
    <property type="molecule type" value="Genomic_DNA"/>
</dbReference>
<dbReference type="InterPro" id="IPR002575">
    <property type="entry name" value="Aminoglycoside_PTrfase"/>
</dbReference>
<dbReference type="RefSeq" id="WP_338256987.1">
    <property type="nucleotide sequence ID" value="NZ_BSRI01000002.1"/>
</dbReference>
<protein>
    <recommendedName>
        <fullName evidence="1">Aminoglycoside phosphotransferase domain-containing protein</fullName>
    </recommendedName>
</protein>
<dbReference type="Proteomes" id="UP001344906">
    <property type="component" value="Unassembled WGS sequence"/>
</dbReference>
<proteinExistence type="predicted"/>
<evidence type="ECO:0000313" key="3">
    <source>
        <dbReference type="Proteomes" id="UP001344906"/>
    </source>
</evidence>